<protein>
    <submittedName>
        <fullName evidence="1">Uncharacterized protein</fullName>
    </submittedName>
</protein>
<reference evidence="1" key="1">
    <citation type="submission" date="2014-09" db="EMBL/GenBank/DDBJ databases">
        <authorList>
            <person name="Magalhaes I.L.F."/>
            <person name="Oliveira U."/>
            <person name="Santos F.R."/>
            <person name="Vidigal T.H.D.A."/>
            <person name="Brescovit A.D."/>
            <person name="Santos A.J."/>
        </authorList>
    </citation>
    <scope>NUCLEOTIDE SEQUENCE</scope>
    <source>
        <tissue evidence="1">Shoot tissue taken approximately 20 cm above the soil surface</tissue>
    </source>
</reference>
<dbReference type="AlphaFoldDB" id="A0A0A9CF66"/>
<organism evidence="1">
    <name type="scientific">Arundo donax</name>
    <name type="common">Giant reed</name>
    <name type="synonym">Donax arundinaceus</name>
    <dbReference type="NCBI Taxonomy" id="35708"/>
    <lineage>
        <taxon>Eukaryota</taxon>
        <taxon>Viridiplantae</taxon>
        <taxon>Streptophyta</taxon>
        <taxon>Embryophyta</taxon>
        <taxon>Tracheophyta</taxon>
        <taxon>Spermatophyta</taxon>
        <taxon>Magnoliopsida</taxon>
        <taxon>Liliopsida</taxon>
        <taxon>Poales</taxon>
        <taxon>Poaceae</taxon>
        <taxon>PACMAD clade</taxon>
        <taxon>Arundinoideae</taxon>
        <taxon>Arundineae</taxon>
        <taxon>Arundo</taxon>
    </lineage>
</organism>
<dbReference type="EMBL" id="GBRH01222916">
    <property type="protein sequence ID" value="JAD74979.1"/>
    <property type="molecule type" value="Transcribed_RNA"/>
</dbReference>
<name>A0A0A9CF66_ARUDO</name>
<proteinExistence type="predicted"/>
<reference evidence="1" key="2">
    <citation type="journal article" date="2015" name="Data Brief">
        <title>Shoot transcriptome of the giant reed, Arundo donax.</title>
        <authorList>
            <person name="Barrero R.A."/>
            <person name="Guerrero F.D."/>
            <person name="Moolhuijzen P."/>
            <person name="Goolsby J.A."/>
            <person name="Tidwell J."/>
            <person name="Bellgard S.E."/>
            <person name="Bellgard M.I."/>
        </authorList>
    </citation>
    <scope>NUCLEOTIDE SEQUENCE</scope>
    <source>
        <tissue evidence="1">Shoot tissue taken approximately 20 cm above the soil surface</tissue>
    </source>
</reference>
<evidence type="ECO:0000313" key="1">
    <source>
        <dbReference type="EMBL" id="JAD74979.1"/>
    </source>
</evidence>
<accession>A0A0A9CF66</accession>
<sequence length="57" mass="6769">MHKKHPVWPILHEFLVCLLYKYLFQPPIEPHQRPQCDWCFLLGMILHSEPLGASACR</sequence>